<evidence type="ECO:0000313" key="2">
    <source>
        <dbReference type="Proteomes" id="UP000729402"/>
    </source>
</evidence>
<reference evidence="1" key="2">
    <citation type="submission" date="2021-02" db="EMBL/GenBank/DDBJ databases">
        <authorList>
            <person name="Kimball J.A."/>
            <person name="Haas M.W."/>
            <person name="Macchietto M."/>
            <person name="Kono T."/>
            <person name="Duquette J."/>
            <person name="Shao M."/>
        </authorList>
    </citation>
    <scope>NUCLEOTIDE SEQUENCE</scope>
    <source>
        <tissue evidence="1">Fresh leaf tissue</tissue>
    </source>
</reference>
<dbReference type="EMBL" id="JAAALK010000283">
    <property type="protein sequence ID" value="KAG8076863.1"/>
    <property type="molecule type" value="Genomic_DNA"/>
</dbReference>
<reference evidence="1" key="1">
    <citation type="journal article" date="2021" name="bioRxiv">
        <title>Whole Genome Assembly and Annotation of Northern Wild Rice, Zizania palustris L., Supports a Whole Genome Duplication in the Zizania Genus.</title>
        <authorList>
            <person name="Haas M."/>
            <person name="Kono T."/>
            <person name="Macchietto M."/>
            <person name="Millas R."/>
            <person name="McGilp L."/>
            <person name="Shao M."/>
            <person name="Duquette J."/>
            <person name="Hirsch C.N."/>
            <person name="Kimball J."/>
        </authorList>
    </citation>
    <scope>NUCLEOTIDE SEQUENCE</scope>
    <source>
        <tissue evidence="1">Fresh leaf tissue</tissue>
    </source>
</reference>
<keyword evidence="2" id="KW-1185">Reference proteome</keyword>
<protein>
    <submittedName>
        <fullName evidence="1">Uncharacterized protein</fullName>
    </submittedName>
</protein>
<comment type="caution">
    <text evidence="1">The sequence shown here is derived from an EMBL/GenBank/DDBJ whole genome shotgun (WGS) entry which is preliminary data.</text>
</comment>
<evidence type="ECO:0000313" key="1">
    <source>
        <dbReference type="EMBL" id="KAG8076863.1"/>
    </source>
</evidence>
<sequence>MPTRKAIMQHVHTLNLGKRLHNIIIKKLCIDGGNAAQRVASDVEGDVGADGTVTRWRDGGKIVILRVIFENFDQNGMAIKMTMFGVEIW</sequence>
<gene>
    <name evidence="1" type="ORF">GUJ93_ZPchr0006g40919</name>
</gene>
<accession>A0A8J5W3U5</accession>
<proteinExistence type="predicted"/>
<organism evidence="1 2">
    <name type="scientific">Zizania palustris</name>
    <name type="common">Northern wild rice</name>
    <dbReference type="NCBI Taxonomy" id="103762"/>
    <lineage>
        <taxon>Eukaryota</taxon>
        <taxon>Viridiplantae</taxon>
        <taxon>Streptophyta</taxon>
        <taxon>Embryophyta</taxon>
        <taxon>Tracheophyta</taxon>
        <taxon>Spermatophyta</taxon>
        <taxon>Magnoliopsida</taxon>
        <taxon>Liliopsida</taxon>
        <taxon>Poales</taxon>
        <taxon>Poaceae</taxon>
        <taxon>BOP clade</taxon>
        <taxon>Oryzoideae</taxon>
        <taxon>Oryzeae</taxon>
        <taxon>Zizaniinae</taxon>
        <taxon>Zizania</taxon>
    </lineage>
</organism>
<dbReference type="AlphaFoldDB" id="A0A8J5W3U5"/>
<dbReference type="Proteomes" id="UP000729402">
    <property type="component" value="Unassembled WGS sequence"/>
</dbReference>
<name>A0A8J5W3U5_ZIZPA</name>